<organism evidence="2 3">
    <name type="scientific">Plectonema cf. radiosum LEGE 06105</name>
    <dbReference type="NCBI Taxonomy" id="945769"/>
    <lineage>
        <taxon>Bacteria</taxon>
        <taxon>Bacillati</taxon>
        <taxon>Cyanobacteriota</taxon>
        <taxon>Cyanophyceae</taxon>
        <taxon>Oscillatoriophycideae</taxon>
        <taxon>Oscillatoriales</taxon>
        <taxon>Microcoleaceae</taxon>
        <taxon>Plectonema</taxon>
    </lineage>
</organism>
<feature type="domain" description="DUF4347" evidence="1">
    <location>
        <begin position="15"/>
        <end position="168"/>
    </location>
</feature>
<comment type="caution">
    <text evidence="2">The sequence shown here is derived from an EMBL/GenBank/DDBJ whole genome shotgun (WGS) entry which is preliminary data.</text>
</comment>
<dbReference type="InterPro" id="IPR025592">
    <property type="entry name" value="DUF4347"/>
</dbReference>
<evidence type="ECO:0000259" key="1">
    <source>
        <dbReference type="Pfam" id="PF14252"/>
    </source>
</evidence>
<reference evidence="2" key="1">
    <citation type="submission" date="2020-10" db="EMBL/GenBank/DDBJ databases">
        <authorList>
            <person name="Castelo-Branco R."/>
            <person name="Eusebio N."/>
            <person name="Adriana R."/>
            <person name="Vieira A."/>
            <person name="Brugerolle De Fraissinette N."/>
            <person name="Rezende De Castro R."/>
            <person name="Schneider M.P."/>
            <person name="Vasconcelos V."/>
            <person name="Leao P.N."/>
        </authorList>
    </citation>
    <scope>NUCLEOTIDE SEQUENCE</scope>
    <source>
        <strain evidence="2">LEGE 06105</strain>
    </source>
</reference>
<dbReference type="Proteomes" id="UP000620559">
    <property type="component" value="Unassembled WGS sequence"/>
</dbReference>
<accession>A0A8J7EWD0</accession>
<evidence type="ECO:0000313" key="2">
    <source>
        <dbReference type="EMBL" id="MBE9211296.1"/>
    </source>
</evidence>
<gene>
    <name evidence="2" type="ORF">IQ247_00930</name>
</gene>
<dbReference type="Pfam" id="PF14252">
    <property type="entry name" value="DUF4347"/>
    <property type="match status" value="1"/>
</dbReference>
<protein>
    <submittedName>
        <fullName evidence="2">DUF4347 domain-containing protein</fullName>
    </submittedName>
</protein>
<evidence type="ECO:0000313" key="3">
    <source>
        <dbReference type="Proteomes" id="UP000620559"/>
    </source>
</evidence>
<dbReference type="AlphaFoldDB" id="A0A8J7EWD0"/>
<name>A0A8J7EWD0_9CYAN</name>
<dbReference type="RefSeq" id="WP_193915951.1">
    <property type="nucleotide sequence ID" value="NZ_JADEWL010000002.1"/>
</dbReference>
<keyword evidence="3" id="KW-1185">Reference proteome</keyword>
<dbReference type="EMBL" id="JADEWL010000002">
    <property type="protein sequence ID" value="MBE9211296.1"/>
    <property type="molecule type" value="Genomic_DNA"/>
</dbReference>
<sequence>MYNEQKVSFNTVRTLVFIDDAVEDFQSLVQALLPCSQIILIRSNYHEVEQITQTLNKCNRLKSLHIISNGSPGCLYLGKSNFNLFNLKHYASQLKTWSVPNLLLYGCNVAAGNTGNEFIRRLHLLTGANIGASIWKVDDTAKGVCLQLNYFLGEINSNLTILPSTWQTNIKVLQD</sequence>
<proteinExistence type="predicted"/>